<feature type="transmembrane region" description="Helical" evidence="1">
    <location>
        <begin position="146"/>
        <end position="169"/>
    </location>
</feature>
<name>A0ABV4YSS3_9BACI</name>
<dbReference type="Pfam" id="PF04854">
    <property type="entry name" value="DUF624"/>
    <property type="match status" value="1"/>
</dbReference>
<feature type="transmembrane region" description="Helical" evidence="1">
    <location>
        <begin position="79"/>
        <end position="98"/>
    </location>
</feature>
<comment type="caution">
    <text evidence="2">The sequence shown here is derived from an EMBL/GenBank/DDBJ whole genome shotgun (WGS) entry which is preliminary data.</text>
</comment>
<organism evidence="2 3">
    <name type="scientific">Neobacillus driksii</name>
    <dbReference type="NCBI Taxonomy" id="3035913"/>
    <lineage>
        <taxon>Bacteria</taxon>
        <taxon>Bacillati</taxon>
        <taxon>Bacillota</taxon>
        <taxon>Bacilli</taxon>
        <taxon>Bacillales</taxon>
        <taxon>Bacillaceae</taxon>
        <taxon>Neobacillus</taxon>
    </lineage>
</organism>
<dbReference type="InterPro" id="IPR006938">
    <property type="entry name" value="DUF624"/>
</dbReference>
<dbReference type="EMBL" id="JAROBZ020000001">
    <property type="protein sequence ID" value="MFB3167591.1"/>
    <property type="molecule type" value="Genomic_DNA"/>
</dbReference>
<dbReference type="Proteomes" id="UP001241748">
    <property type="component" value="Unassembled WGS sequence"/>
</dbReference>
<feature type="transmembrane region" description="Helical" evidence="1">
    <location>
        <begin position="110"/>
        <end position="134"/>
    </location>
</feature>
<dbReference type="RefSeq" id="WP_306074316.1">
    <property type="nucleotide sequence ID" value="NZ_JAROBZ020000001.1"/>
</dbReference>
<protein>
    <submittedName>
        <fullName evidence="2">YesL family protein</fullName>
    </submittedName>
</protein>
<proteinExistence type="predicted"/>
<evidence type="ECO:0000313" key="3">
    <source>
        <dbReference type="Proteomes" id="UP001241748"/>
    </source>
</evidence>
<feature type="transmembrane region" description="Helical" evidence="1">
    <location>
        <begin position="175"/>
        <end position="194"/>
    </location>
</feature>
<gene>
    <name evidence="2" type="ORF">P5G62_010770</name>
</gene>
<accession>A0ABV4YSS3</accession>
<reference evidence="2 3" key="1">
    <citation type="submission" date="2024-05" db="EMBL/GenBank/DDBJ databases">
        <authorList>
            <person name="Venkateswaran K."/>
        </authorList>
    </citation>
    <scope>NUCLEOTIDE SEQUENCE [LARGE SCALE GENOMIC DNA]</scope>
    <source>
        <strain evidence="2 3">179-C4-2-HS</strain>
    </source>
</reference>
<evidence type="ECO:0000313" key="2">
    <source>
        <dbReference type="EMBL" id="MFB3167591.1"/>
    </source>
</evidence>
<feature type="transmembrane region" description="Helical" evidence="1">
    <location>
        <begin position="24"/>
        <end position="47"/>
    </location>
</feature>
<sequence>MPNGLTGAIYRICDWVARLAFLNLLWLAFTLIGFVLLGFFPATIAMFSVCRKWVMGKQDVPIFKTFFHSYKTEFRKGNLIGVCLMAIVYILWVDYRILQASANSNLQILAYLFFLLFVFYGIFLLFLFPMYVHYDLKLRQLVKNTFLLAIVSPLTAIVMVTAVLLVYYLSISISGVVVFFSGSTLALFLMWFSYRVFQKHKGIELDH</sequence>
<keyword evidence="1" id="KW-0812">Transmembrane</keyword>
<keyword evidence="1" id="KW-1133">Transmembrane helix</keyword>
<evidence type="ECO:0000256" key="1">
    <source>
        <dbReference type="SAM" id="Phobius"/>
    </source>
</evidence>
<keyword evidence="1" id="KW-0472">Membrane</keyword>
<keyword evidence="3" id="KW-1185">Reference proteome</keyword>